<dbReference type="Pfam" id="PF01425">
    <property type="entry name" value="Amidase"/>
    <property type="match status" value="1"/>
</dbReference>
<dbReference type="PANTHER" id="PTHR45847">
    <property type="entry name" value="FATTY ACID AMIDE HYDROLASE"/>
    <property type="match status" value="1"/>
</dbReference>
<dbReference type="SUPFAM" id="SSF75304">
    <property type="entry name" value="Amidase signature (AS) enzymes"/>
    <property type="match status" value="1"/>
</dbReference>
<dbReference type="PANTHER" id="PTHR45847:SF6">
    <property type="entry name" value="FATTY ACID AMIDE HYDROLASE"/>
    <property type="match status" value="1"/>
</dbReference>
<dbReference type="Proteomes" id="UP001465976">
    <property type="component" value="Unassembled WGS sequence"/>
</dbReference>
<keyword evidence="2" id="KW-0378">Hydrolase</keyword>
<dbReference type="InterPro" id="IPR020556">
    <property type="entry name" value="Amidase_CS"/>
</dbReference>
<evidence type="ECO:0000259" key="3">
    <source>
        <dbReference type="Pfam" id="PF01425"/>
    </source>
</evidence>
<evidence type="ECO:0000256" key="1">
    <source>
        <dbReference type="ARBA" id="ARBA00009199"/>
    </source>
</evidence>
<evidence type="ECO:0000313" key="4">
    <source>
        <dbReference type="EMBL" id="KAL0575280.1"/>
    </source>
</evidence>
<dbReference type="PROSITE" id="PS00571">
    <property type="entry name" value="AMIDASES"/>
    <property type="match status" value="1"/>
</dbReference>
<accession>A0ABR3FJ25</accession>
<keyword evidence="5" id="KW-1185">Reference proteome</keyword>
<dbReference type="InterPro" id="IPR052096">
    <property type="entry name" value="Endocannabinoid_amidase"/>
</dbReference>
<organism evidence="4 5">
    <name type="scientific">Marasmius crinis-equi</name>
    <dbReference type="NCBI Taxonomy" id="585013"/>
    <lineage>
        <taxon>Eukaryota</taxon>
        <taxon>Fungi</taxon>
        <taxon>Dikarya</taxon>
        <taxon>Basidiomycota</taxon>
        <taxon>Agaricomycotina</taxon>
        <taxon>Agaricomycetes</taxon>
        <taxon>Agaricomycetidae</taxon>
        <taxon>Agaricales</taxon>
        <taxon>Marasmiineae</taxon>
        <taxon>Marasmiaceae</taxon>
        <taxon>Marasmius</taxon>
    </lineage>
</organism>
<comment type="similarity">
    <text evidence="1">Belongs to the amidase family.</text>
</comment>
<protein>
    <recommendedName>
        <fullName evidence="3">Amidase domain-containing protein</fullName>
    </recommendedName>
</protein>
<evidence type="ECO:0000313" key="5">
    <source>
        <dbReference type="Proteomes" id="UP001465976"/>
    </source>
</evidence>
<name>A0ABR3FJ25_9AGAR</name>
<comment type="caution">
    <text evidence="4">The sequence shown here is derived from an EMBL/GenBank/DDBJ whole genome shotgun (WGS) entry which is preliminary data.</text>
</comment>
<dbReference type="InterPro" id="IPR023631">
    <property type="entry name" value="Amidase_dom"/>
</dbReference>
<gene>
    <name evidence="4" type="ORF">V5O48_006681</name>
</gene>
<proteinExistence type="inferred from homology"/>
<reference evidence="4 5" key="1">
    <citation type="submission" date="2024-02" db="EMBL/GenBank/DDBJ databases">
        <title>A draft genome for the cacao thread blight pathogen Marasmius crinis-equi.</title>
        <authorList>
            <person name="Cohen S.P."/>
            <person name="Baruah I.K."/>
            <person name="Amoako-Attah I."/>
            <person name="Bukari Y."/>
            <person name="Meinhardt L.W."/>
            <person name="Bailey B.A."/>
        </authorList>
    </citation>
    <scope>NUCLEOTIDE SEQUENCE [LARGE SCALE GENOMIC DNA]</scope>
    <source>
        <strain evidence="4 5">GH-76</strain>
    </source>
</reference>
<sequence>MFSFECCNPLWGRTVNPHNDAYTCGGSSGGEAALLALDGAVFGVGSDIGGSLRIPTGYCGIYALKPTAGRLSLTGTRSPSSGDSGIQVTMGPMGRSVDDLVLFCKSLFGRPDGFADYKLIPTPFRDAELPKRLRFGYYTSDGYTKSSPANQRAVIETVEALKKQGHECIEIADFNYATEATAIFLGLTSSDGYRKLTSHLGPDPMEKSIWLPVYGSRLPSLVRSVAAWIVESVLGDSKFVTFLRAARTKSFREWSDFSVKRDQFIQGFYDKARFKSLQDSLRVSDSPVHLKGLASTPVGWHHRSRSVTTSNASWTGRSRRGVAQLNSIASSTILYNLVDSPVGVIPATFVDPSKDALTKEWTQCGPDAGSVLMHNFMYKDKTGKYYNPEAMKGMPVGIQIIGKRFEDEKVLAMMDVVDNALGKERGFGPGSLLEKSSQA</sequence>
<dbReference type="InterPro" id="IPR036928">
    <property type="entry name" value="AS_sf"/>
</dbReference>
<evidence type="ECO:0000256" key="2">
    <source>
        <dbReference type="ARBA" id="ARBA00022801"/>
    </source>
</evidence>
<dbReference type="EMBL" id="JBAHYK010000319">
    <property type="protein sequence ID" value="KAL0575280.1"/>
    <property type="molecule type" value="Genomic_DNA"/>
</dbReference>
<feature type="domain" description="Amidase" evidence="3">
    <location>
        <begin position="2"/>
        <end position="202"/>
    </location>
</feature>
<dbReference type="Gene3D" id="3.90.1300.10">
    <property type="entry name" value="Amidase signature (AS) domain"/>
    <property type="match status" value="1"/>
</dbReference>